<dbReference type="AlphaFoldDB" id="A0A0F9MHC9"/>
<organism evidence="2">
    <name type="scientific">marine sediment metagenome</name>
    <dbReference type="NCBI Taxonomy" id="412755"/>
    <lineage>
        <taxon>unclassified sequences</taxon>
        <taxon>metagenomes</taxon>
        <taxon>ecological metagenomes</taxon>
    </lineage>
</organism>
<feature type="coiled-coil region" evidence="1">
    <location>
        <begin position="12"/>
        <end position="39"/>
    </location>
</feature>
<evidence type="ECO:0000313" key="2">
    <source>
        <dbReference type="EMBL" id="KKM76110.1"/>
    </source>
</evidence>
<dbReference type="SUPFAM" id="SSF57997">
    <property type="entry name" value="Tropomyosin"/>
    <property type="match status" value="1"/>
</dbReference>
<comment type="caution">
    <text evidence="2">The sequence shown here is derived from an EMBL/GenBank/DDBJ whole genome shotgun (WGS) entry which is preliminary data.</text>
</comment>
<gene>
    <name evidence="2" type="ORF">LCGC14_1383420</name>
</gene>
<evidence type="ECO:0000256" key="1">
    <source>
        <dbReference type="SAM" id="Coils"/>
    </source>
</evidence>
<sequence>MADIIDFHKNPVTNIKKDLKKKEKELTRVKEELAFFKRIYSATASTGDLLKLQLADLESSITILQGHLGLVQQNLKNLKAKLADLDNAKSQIHIITPPDKPKK</sequence>
<proteinExistence type="predicted"/>
<accession>A0A0F9MHC9</accession>
<name>A0A0F9MHC9_9ZZZZ</name>
<reference evidence="2" key="1">
    <citation type="journal article" date="2015" name="Nature">
        <title>Complex archaea that bridge the gap between prokaryotes and eukaryotes.</title>
        <authorList>
            <person name="Spang A."/>
            <person name="Saw J.H."/>
            <person name="Jorgensen S.L."/>
            <person name="Zaremba-Niedzwiedzka K."/>
            <person name="Martijn J."/>
            <person name="Lind A.E."/>
            <person name="van Eijk R."/>
            <person name="Schleper C."/>
            <person name="Guy L."/>
            <person name="Ettema T.J."/>
        </authorList>
    </citation>
    <scope>NUCLEOTIDE SEQUENCE</scope>
</reference>
<dbReference type="EMBL" id="LAZR01008864">
    <property type="protein sequence ID" value="KKM76110.1"/>
    <property type="molecule type" value="Genomic_DNA"/>
</dbReference>
<protein>
    <submittedName>
        <fullName evidence="2">Uncharacterized protein</fullName>
    </submittedName>
</protein>
<keyword evidence="1" id="KW-0175">Coiled coil</keyword>